<evidence type="ECO:0000256" key="1">
    <source>
        <dbReference type="SAM" id="SignalP"/>
    </source>
</evidence>
<feature type="signal peptide" evidence="1">
    <location>
        <begin position="1"/>
        <end position="19"/>
    </location>
</feature>
<protein>
    <recommendedName>
        <fullName evidence="4">PrcB C-terminal domain-containing protein</fullName>
    </recommendedName>
</protein>
<dbReference type="EMBL" id="MQWB01000001">
    <property type="protein sequence ID" value="OZC04388.1"/>
    <property type="molecule type" value="Genomic_DNA"/>
</dbReference>
<organism evidence="2 3">
    <name type="scientific">Rubricoccus marinus</name>
    <dbReference type="NCBI Taxonomy" id="716817"/>
    <lineage>
        <taxon>Bacteria</taxon>
        <taxon>Pseudomonadati</taxon>
        <taxon>Rhodothermota</taxon>
        <taxon>Rhodothermia</taxon>
        <taxon>Rhodothermales</taxon>
        <taxon>Rubricoccaceae</taxon>
        <taxon>Rubricoccus</taxon>
    </lineage>
</organism>
<proteinExistence type="predicted"/>
<keyword evidence="1" id="KW-0732">Signal</keyword>
<evidence type="ECO:0000313" key="2">
    <source>
        <dbReference type="EMBL" id="OZC04388.1"/>
    </source>
</evidence>
<evidence type="ECO:0008006" key="4">
    <source>
        <dbReference type="Google" id="ProtNLM"/>
    </source>
</evidence>
<sequence>MSRVVLTALVVLAGCDAFASGEPVAFTTLTAPMERIAVNGTTVLRDPQALPAFVREAPDEGPVLFPDIDFERQIVLGVFYGGSFHAGCTGAVDVIESVQQERDELVVRIGPLPDLGPCRAVVYPSQLVVVDATSPKVRFEGRLPR</sequence>
<dbReference type="RefSeq" id="WP_094550801.1">
    <property type="nucleotide sequence ID" value="NZ_MQWB01000001.1"/>
</dbReference>
<evidence type="ECO:0000313" key="3">
    <source>
        <dbReference type="Proteomes" id="UP000216446"/>
    </source>
</evidence>
<dbReference type="AlphaFoldDB" id="A0A259U3I9"/>
<reference evidence="2 3" key="1">
    <citation type="submission" date="2016-11" db="EMBL/GenBank/DDBJ databases">
        <title>Study of marine rhodopsin-containing bacteria.</title>
        <authorList>
            <person name="Yoshizawa S."/>
            <person name="Kumagai Y."/>
            <person name="Kogure K."/>
        </authorList>
    </citation>
    <scope>NUCLEOTIDE SEQUENCE [LARGE SCALE GENOMIC DNA]</scope>
    <source>
        <strain evidence="2 3">SG-29</strain>
    </source>
</reference>
<feature type="chain" id="PRO_5013396940" description="PrcB C-terminal domain-containing protein" evidence="1">
    <location>
        <begin position="20"/>
        <end position="145"/>
    </location>
</feature>
<comment type="caution">
    <text evidence="2">The sequence shown here is derived from an EMBL/GenBank/DDBJ whole genome shotgun (WGS) entry which is preliminary data.</text>
</comment>
<gene>
    <name evidence="2" type="ORF">BSZ36_16205</name>
</gene>
<name>A0A259U3I9_9BACT</name>
<keyword evidence="3" id="KW-1185">Reference proteome</keyword>
<accession>A0A259U3I9</accession>
<dbReference type="PROSITE" id="PS51257">
    <property type="entry name" value="PROKAR_LIPOPROTEIN"/>
    <property type="match status" value="1"/>
</dbReference>
<dbReference type="InParanoid" id="A0A259U3I9"/>
<dbReference type="Proteomes" id="UP000216446">
    <property type="component" value="Unassembled WGS sequence"/>
</dbReference>
<dbReference type="OrthoDB" id="1447404at2"/>